<comment type="pathway">
    <text evidence="1 7">Cell wall biogenesis; peptidoglycan biosynthesis.</text>
</comment>
<evidence type="ECO:0000256" key="6">
    <source>
        <dbReference type="ARBA" id="ARBA00023316"/>
    </source>
</evidence>
<sequence>MSVEGATLDAVELVPREGGTPIAGTLSDDGTRWTATERLAFDTEYEFSYTVLDAAGDPQRATSTFATVEPANEADAAMFPLDGSTVGTGQPLEFTFSEPVTNRDAVEKAVTVTSTSNQPGAFYWLSDTKVRYRPEEFWAPNSTITVELNLFGVDLGNGMIGNADRTLTMRTHNTRLAVVDNDTKMMNVYLDGRLDRTFPITLGTDEWPSTEGYMVVMEHYESTQFRAESIGLEPGDPAYYPPTVVNHASRLSNGGAFVHEALPAAQVALGSFNVSHGCIGMSPEGAEYFYNTFGPGDVVQILNTGYGPMYVWDGFGDWNVPWNEWTDQP</sequence>
<protein>
    <recommendedName>
        <fullName evidence="8">L,D-TPase catalytic domain-containing protein</fullName>
    </recommendedName>
</protein>
<dbReference type="Pfam" id="PF17964">
    <property type="entry name" value="Big_10"/>
    <property type="match status" value="1"/>
</dbReference>
<dbReference type="CDD" id="cd13432">
    <property type="entry name" value="LDT_IgD_like_2"/>
    <property type="match status" value="1"/>
</dbReference>
<dbReference type="Proteomes" id="UP000239187">
    <property type="component" value="Chromosome"/>
</dbReference>
<dbReference type="GO" id="GO:0016746">
    <property type="term" value="F:acyltransferase activity"/>
    <property type="evidence" value="ECO:0007669"/>
    <property type="project" value="UniProtKB-KW"/>
</dbReference>
<keyword evidence="3 7" id="KW-0133">Cell shape</keyword>
<accession>A0A2L0UHZ4</accession>
<evidence type="ECO:0000256" key="2">
    <source>
        <dbReference type="ARBA" id="ARBA00022679"/>
    </source>
</evidence>
<dbReference type="InterPro" id="IPR038063">
    <property type="entry name" value="Transpep_catalytic_dom"/>
</dbReference>
<dbReference type="SUPFAM" id="SSF141523">
    <property type="entry name" value="L,D-transpeptidase catalytic domain-like"/>
    <property type="match status" value="1"/>
</dbReference>
<dbReference type="PANTHER" id="PTHR30582">
    <property type="entry name" value="L,D-TRANSPEPTIDASE"/>
    <property type="match status" value="1"/>
</dbReference>
<keyword evidence="5" id="KW-0012">Acyltransferase</keyword>
<dbReference type="Gene3D" id="2.60.40.3710">
    <property type="match status" value="1"/>
</dbReference>
<keyword evidence="4 7" id="KW-0573">Peptidoglycan synthesis</keyword>
<reference evidence="9 10" key="1">
    <citation type="submission" date="2017-11" db="EMBL/GenBank/DDBJ databases">
        <title>Draft genome of Arthrobacter agilis strain UMCV2, a plant growth-promoting rhizobacterium and biocontrol capacity of phytopathogenic fungi.</title>
        <authorList>
            <person name="Martinez-Camara R."/>
            <person name="Santoyo G."/>
            <person name="Moreno-Hagelsieb G."/>
            <person name="Valencia-Cantero E."/>
        </authorList>
    </citation>
    <scope>NUCLEOTIDE SEQUENCE [LARGE SCALE GENOMIC DNA]</scope>
    <source>
        <strain evidence="9 10">UMCV2</strain>
    </source>
</reference>
<keyword evidence="6 7" id="KW-0961">Cell wall biogenesis/degradation</keyword>
<dbReference type="AlphaFoldDB" id="A0A2L0UHZ4"/>
<dbReference type="GO" id="GO:0018104">
    <property type="term" value="P:peptidoglycan-protein cross-linking"/>
    <property type="evidence" value="ECO:0007669"/>
    <property type="project" value="TreeGrafter"/>
</dbReference>
<dbReference type="GO" id="GO:0071555">
    <property type="term" value="P:cell wall organization"/>
    <property type="evidence" value="ECO:0007669"/>
    <property type="project" value="UniProtKB-UniRule"/>
</dbReference>
<organism evidence="9 10">
    <name type="scientific">Arthrobacter agilis</name>
    <dbReference type="NCBI Taxonomy" id="37921"/>
    <lineage>
        <taxon>Bacteria</taxon>
        <taxon>Bacillati</taxon>
        <taxon>Actinomycetota</taxon>
        <taxon>Actinomycetes</taxon>
        <taxon>Micrococcales</taxon>
        <taxon>Micrococcaceae</taxon>
        <taxon>Arthrobacter</taxon>
    </lineage>
</organism>
<dbReference type="GO" id="GO:0071972">
    <property type="term" value="F:peptidoglycan L,D-transpeptidase activity"/>
    <property type="evidence" value="ECO:0007669"/>
    <property type="project" value="TreeGrafter"/>
</dbReference>
<evidence type="ECO:0000256" key="5">
    <source>
        <dbReference type="ARBA" id="ARBA00023315"/>
    </source>
</evidence>
<feature type="domain" description="L,D-TPase catalytic" evidence="8">
    <location>
        <begin position="175"/>
        <end position="302"/>
    </location>
</feature>
<dbReference type="GO" id="GO:0005576">
    <property type="term" value="C:extracellular region"/>
    <property type="evidence" value="ECO:0007669"/>
    <property type="project" value="TreeGrafter"/>
</dbReference>
<dbReference type="InterPro" id="IPR041280">
    <property type="entry name" value="Big_10"/>
</dbReference>
<dbReference type="PANTHER" id="PTHR30582:SF2">
    <property type="entry name" value="L,D-TRANSPEPTIDASE YCIB-RELATED"/>
    <property type="match status" value="1"/>
</dbReference>
<dbReference type="Pfam" id="PF03734">
    <property type="entry name" value="YkuD"/>
    <property type="match status" value="1"/>
</dbReference>
<evidence type="ECO:0000256" key="7">
    <source>
        <dbReference type="PROSITE-ProRule" id="PRU01373"/>
    </source>
</evidence>
<keyword evidence="2" id="KW-0808">Transferase</keyword>
<name>A0A2L0UHZ4_9MICC</name>
<proteinExistence type="predicted"/>
<evidence type="ECO:0000256" key="4">
    <source>
        <dbReference type="ARBA" id="ARBA00022984"/>
    </source>
</evidence>
<evidence type="ECO:0000259" key="8">
    <source>
        <dbReference type="PROSITE" id="PS52029"/>
    </source>
</evidence>
<dbReference type="UniPathway" id="UPA00219"/>
<feature type="active site" description="Proton donor/acceptor" evidence="7">
    <location>
        <position position="259"/>
    </location>
</feature>
<dbReference type="PROSITE" id="PS52029">
    <property type="entry name" value="LD_TPASE"/>
    <property type="match status" value="1"/>
</dbReference>
<dbReference type="InterPro" id="IPR005490">
    <property type="entry name" value="LD_TPept_cat_dom"/>
</dbReference>
<evidence type="ECO:0000313" key="10">
    <source>
        <dbReference type="Proteomes" id="UP000239187"/>
    </source>
</evidence>
<feature type="active site" description="Nucleophile" evidence="7">
    <location>
        <position position="278"/>
    </location>
</feature>
<dbReference type="CDD" id="cd16913">
    <property type="entry name" value="YkuD_like"/>
    <property type="match status" value="1"/>
</dbReference>
<dbReference type="Gene3D" id="2.60.40.3780">
    <property type="match status" value="1"/>
</dbReference>
<evidence type="ECO:0000256" key="1">
    <source>
        <dbReference type="ARBA" id="ARBA00004752"/>
    </source>
</evidence>
<evidence type="ECO:0000313" key="9">
    <source>
        <dbReference type="EMBL" id="AUZ88855.1"/>
    </source>
</evidence>
<dbReference type="InterPro" id="IPR050979">
    <property type="entry name" value="LD-transpeptidase"/>
</dbReference>
<dbReference type="Gene3D" id="2.40.440.10">
    <property type="entry name" value="L,D-transpeptidase catalytic domain-like"/>
    <property type="match status" value="1"/>
</dbReference>
<dbReference type="GO" id="GO:0008360">
    <property type="term" value="P:regulation of cell shape"/>
    <property type="evidence" value="ECO:0007669"/>
    <property type="project" value="UniProtKB-UniRule"/>
</dbReference>
<evidence type="ECO:0000256" key="3">
    <source>
        <dbReference type="ARBA" id="ARBA00022960"/>
    </source>
</evidence>
<dbReference type="EMBL" id="CP024915">
    <property type="protein sequence ID" value="AUZ88855.1"/>
    <property type="molecule type" value="Genomic_DNA"/>
</dbReference>
<gene>
    <name evidence="9" type="ORF">CVO76_15290</name>
</gene>